<evidence type="ECO:0000313" key="3">
    <source>
        <dbReference type="EMBL" id="KAF9455929.1"/>
    </source>
</evidence>
<dbReference type="GO" id="GO:0016788">
    <property type="term" value="F:hydrolase activity, acting on ester bonds"/>
    <property type="evidence" value="ECO:0007669"/>
    <property type="project" value="InterPro"/>
</dbReference>
<keyword evidence="2" id="KW-0732">Signal</keyword>
<dbReference type="PANTHER" id="PTHR45648">
    <property type="entry name" value="GDSL LIPASE/ACYLHYDROLASE FAMILY PROTEIN (AFU_ORTHOLOGUE AFUA_4G14700)"/>
    <property type="match status" value="1"/>
</dbReference>
<keyword evidence="1" id="KW-0378">Hydrolase</keyword>
<feature type="signal peptide" evidence="2">
    <location>
        <begin position="1"/>
        <end position="22"/>
    </location>
</feature>
<proteinExistence type="predicted"/>
<dbReference type="OrthoDB" id="1600564at2759"/>
<dbReference type="Pfam" id="PF00657">
    <property type="entry name" value="Lipase_GDSL"/>
    <property type="match status" value="1"/>
</dbReference>
<dbReference type="SUPFAM" id="SSF52266">
    <property type="entry name" value="SGNH hydrolase"/>
    <property type="match status" value="1"/>
</dbReference>
<comment type="caution">
    <text evidence="3">The sequence shown here is derived from an EMBL/GenBank/DDBJ whole genome shotgun (WGS) entry which is preliminary data.</text>
</comment>
<feature type="chain" id="PRO_5040413509" description="Carbohydrate esterase family 16 protein" evidence="2">
    <location>
        <begin position="23"/>
        <end position="309"/>
    </location>
</feature>
<dbReference type="InterPro" id="IPR036514">
    <property type="entry name" value="SGNH_hydro_sf"/>
</dbReference>
<protein>
    <recommendedName>
        <fullName evidence="5">Carbohydrate esterase family 16 protein</fullName>
    </recommendedName>
</protein>
<accession>A0A9P5XS18</accession>
<dbReference type="AlphaFoldDB" id="A0A9P5XS18"/>
<name>A0A9P5XS18_9AGAR</name>
<dbReference type="PANTHER" id="PTHR45648:SF22">
    <property type="entry name" value="GDSL LIPASE_ACYLHYDROLASE FAMILY PROTEIN (AFU_ORTHOLOGUE AFUA_4G14700)"/>
    <property type="match status" value="1"/>
</dbReference>
<reference evidence="3" key="1">
    <citation type="submission" date="2020-11" db="EMBL/GenBank/DDBJ databases">
        <authorList>
            <consortium name="DOE Joint Genome Institute"/>
            <person name="Ahrendt S."/>
            <person name="Riley R."/>
            <person name="Andreopoulos W."/>
            <person name="Labutti K."/>
            <person name="Pangilinan J."/>
            <person name="Ruiz-Duenas F.J."/>
            <person name="Barrasa J.M."/>
            <person name="Sanchez-Garcia M."/>
            <person name="Camarero S."/>
            <person name="Miyauchi S."/>
            <person name="Serrano A."/>
            <person name="Linde D."/>
            <person name="Babiker R."/>
            <person name="Drula E."/>
            <person name="Ayuso-Fernandez I."/>
            <person name="Pacheco R."/>
            <person name="Padilla G."/>
            <person name="Ferreira P."/>
            <person name="Barriuso J."/>
            <person name="Kellner H."/>
            <person name="Castanera R."/>
            <person name="Alfaro M."/>
            <person name="Ramirez L."/>
            <person name="Pisabarro A.G."/>
            <person name="Kuo A."/>
            <person name="Tritt A."/>
            <person name="Lipzen A."/>
            <person name="He G."/>
            <person name="Yan M."/>
            <person name="Ng V."/>
            <person name="Cullen D."/>
            <person name="Martin F."/>
            <person name="Rosso M.-N."/>
            <person name="Henrissat B."/>
            <person name="Hibbett D."/>
            <person name="Martinez A.T."/>
            <person name="Grigoriev I.V."/>
        </authorList>
    </citation>
    <scope>NUCLEOTIDE SEQUENCE</scope>
    <source>
        <strain evidence="3">CBS 247.69</strain>
    </source>
</reference>
<dbReference type="Proteomes" id="UP000807353">
    <property type="component" value="Unassembled WGS sequence"/>
</dbReference>
<dbReference type="InterPro" id="IPR001087">
    <property type="entry name" value="GDSL"/>
</dbReference>
<evidence type="ECO:0000256" key="2">
    <source>
        <dbReference type="SAM" id="SignalP"/>
    </source>
</evidence>
<sequence length="309" mass="33833">MKYTHTQALLLLSSCFCATSLASIISDARYVFAFSCSSSYTTEGWTGIGNPLIPYNKTCSTAGPNWIQQLVGIAGNSELIDLAVNGATADQDIVFTAPPDFRNQTAAFLSWIAPPPDQVPWTGDNSLFLVTFGTNDIVRSFFNSTGNGTDLHVKIFESYFNTVDKLYLAGARRFVFNNVIPFDRAGRGIDQGPVLQEKMKFNILDINFRLSVKANAYCASKKDIICTVFDAHSLFTHMMDNFKTLGFMSPDAFCNDYAEVHSCEAPGVAPACLGPISSYIWKNGLHPSWAADTLWAKALYGQLSGIQSS</sequence>
<gene>
    <name evidence="3" type="ORF">BDZ94DRAFT_1354558</name>
</gene>
<dbReference type="InterPro" id="IPR051058">
    <property type="entry name" value="GDSL_Est/Lipase"/>
</dbReference>
<evidence type="ECO:0000256" key="1">
    <source>
        <dbReference type="ARBA" id="ARBA00022801"/>
    </source>
</evidence>
<dbReference type="PROSITE" id="PS51257">
    <property type="entry name" value="PROKAR_LIPOPROTEIN"/>
    <property type="match status" value="1"/>
</dbReference>
<keyword evidence="4" id="KW-1185">Reference proteome</keyword>
<evidence type="ECO:0000313" key="4">
    <source>
        <dbReference type="Proteomes" id="UP000807353"/>
    </source>
</evidence>
<evidence type="ECO:0008006" key="5">
    <source>
        <dbReference type="Google" id="ProtNLM"/>
    </source>
</evidence>
<dbReference type="EMBL" id="MU150490">
    <property type="protein sequence ID" value="KAF9455929.1"/>
    <property type="molecule type" value="Genomic_DNA"/>
</dbReference>
<organism evidence="3 4">
    <name type="scientific">Collybia nuda</name>
    <dbReference type="NCBI Taxonomy" id="64659"/>
    <lineage>
        <taxon>Eukaryota</taxon>
        <taxon>Fungi</taxon>
        <taxon>Dikarya</taxon>
        <taxon>Basidiomycota</taxon>
        <taxon>Agaricomycotina</taxon>
        <taxon>Agaricomycetes</taxon>
        <taxon>Agaricomycetidae</taxon>
        <taxon>Agaricales</taxon>
        <taxon>Tricholomatineae</taxon>
        <taxon>Clitocybaceae</taxon>
        <taxon>Collybia</taxon>
    </lineage>
</organism>
<dbReference type="Gene3D" id="3.40.50.1110">
    <property type="entry name" value="SGNH hydrolase"/>
    <property type="match status" value="1"/>
</dbReference>